<dbReference type="InterPro" id="IPR019498">
    <property type="entry name" value="MENTAL"/>
</dbReference>
<dbReference type="GO" id="GO:0005789">
    <property type="term" value="C:endoplasmic reticulum membrane"/>
    <property type="evidence" value="ECO:0007669"/>
    <property type="project" value="TreeGrafter"/>
</dbReference>
<dbReference type="AlphaFoldDB" id="A0A0L7L4X1"/>
<sequence>MNVSCIHYHALSHSAGIHVKTKDETIIYSVAQRQTRRFCAYLNDWKPAFITEVILNMTNTTHSQSINLVTEDLVAGHRPNGKMSTVRRFFCLFVTFDLLFTSLLWLICVMMKGETVLQIVNREIIHYDIKISLFDIVIVAILRFTWFSPVETPESSPRPHRPLIFTQEQVCDL</sequence>
<evidence type="ECO:0000313" key="7">
    <source>
        <dbReference type="Proteomes" id="UP000037510"/>
    </source>
</evidence>
<evidence type="ECO:0000256" key="4">
    <source>
        <dbReference type="SAM" id="Phobius"/>
    </source>
</evidence>
<dbReference type="Pfam" id="PF10457">
    <property type="entry name" value="MENTAL"/>
    <property type="match status" value="1"/>
</dbReference>
<dbReference type="PANTHER" id="PTHR46121:SF4">
    <property type="entry name" value="STEROIDOGENIC ACUTE REGULATORY PROTEIN-LIKE"/>
    <property type="match status" value="1"/>
</dbReference>
<dbReference type="Proteomes" id="UP000037510">
    <property type="component" value="Unassembled WGS sequence"/>
</dbReference>
<dbReference type="PROSITE" id="PS51439">
    <property type="entry name" value="MENTAL"/>
    <property type="match status" value="1"/>
</dbReference>
<organism evidence="6 7">
    <name type="scientific">Operophtera brumata</name>
    <name type="common">Winter moth</name>
    <name type="synonym">Phalaena brumata</name>
    <dbReference type="NCBI Taxonomy" id="104452"/>
    <lineage>
        <taxon>Eukaryota</taxon>
        <taxon>Metazoa</taxon>
        <taxon>Ecdysozoa</taxon>
        <taxon>Arthropoda</taxon>
        <taxon>Hexapoda</taxon>
        <taxon>Insecta</taxon>
        <taxon>Pterygota</taxon>
        <taxon>Neoptera</taxon>
        <taxon>Endopterygota</taxon>
        <taxon>Lepidoptera</taxon>
        <taxon>Glossata</taxon>
        <taxon>Ditrysia</taxon>
        <taxon>Geometroidea</taxon>
        <taxon>Geometridae</taxon>
        <taxon>Larentiinae</taxon>
        <taxon>Operophtera</taxon>
    </lineage>
</organism>
<keyword evidence="4" id="KW-1133">Transmembrane helix</keyword>
<protein>
    <submittedName>
        <fullName evidence="6">Putative cholesterol transporter BmStart1</fullName>
    </submittedName>
</protein>
<feature type="transmembrane region" description="Helical" evidence="4">
    <location>
        <begin position="89"/>
        <end position="112"/>
    </location>
</feature>
<gene>
    <name evidence="6" type="ORF">OBRU01_15056</name>
</gene>
<comment type="subcellular location">
    <subcellularLocation>
        <location evidence="1">Membrane</location>
        <topology evidence="1">Multi-pass membrane protein</topology>
    </subcellularLocation>
</comment>
<comment type="caution">
    <text evidence="6">The sequence shown here is derived from an EMBL/GenBank/DDBJ whole genome shotgun (WGS) entry which is preliminary data.</text>
</comment>
<feature type="domain" description="MENTAL" evidence="5">
    <location>
        <begin position="83"/>
        <end position="173"/>
    </location>
</feature>
<reference evidence="6 7" key="1">
    <citation type="journal article" date="2015" name="Genome Biol. Evol.">
        <title>The genome of winter moth (Operophtera brumata) provides a genomic perspective on sexual dimorphism and phenology.</title>
        <authorList>
            <person name="Derks M.F."/>
            <person name="Smit S."/>
            <person name="Salis L."/>
            <person name="Schijlen E."/>
            <person name="Bossers A."/>
            <person name="Mateman C."/>
            <person name="Pijl A.S."/>
            <person name="de Ridder D."/>
            <person name="Groenen M.A."/>
            <person name="Visser M.E."/>
            <person name="Megens H.J."/>
        </authorList>
    </citation>
    <scope>NUCLEOTIDE SEQUENCE [LARGE SCALE GENOMIC DNA]</scope>
    <source>
        <strain evidence="6">WM2013NL</strain>
        <tissue evidence="6">Head and thorax</tissue>
    </source>
</reference>
<name>A0A0L7L4X1_OPEBR</name>
<keyword evidence="7" id="KW-1185">Reference proteome</keyword>
<dbReference type="GO" id="GO:0140284">
    <property type="term" value="C:endoplasmic reticulum-endosome membrane contact site"/>
    <property type="evidence" value="ECO:0007669"/>
    <property type="project" value="TreeGrafter"/>
</dbReference>
<dbReference type="PANTHER" id="PTHR46121">
    <property type="entry name" value="STEROIDOGENIC ACUTE REGULATORY PROTEIN-LIKE"/>
    <property type="match status" value="1"/>
</dbReference>
<evidence type="ECO:0000313" key="6">
    <source>
        <dbReference type="EMBL" id="KOB70538.1"/>
    </source>
</evidence>
<dbReference type="InterPro" id="IPR051869">
    <property type="entry name" value="STARD3"/>
</dbReference>
<evidence type="ECO:0000259" key="5">
    <source>
        <dbReference type="PROSITE" id="PS51439"/>
    </source>
</evidence>
<proteinExistence type="predicted"/>
<evidence type="ECO:0000256" key="1">
    <source>
        <dbReference type="ARBA" id="ARBA00004141"/>
    </source>
</evidence>
<dbReference type="GO" id="GO:0031902">
    <property type="term" value="C:late endosome membrane"/>
    <property type="evidence" value="ECO:0007669"/>
    <property type="project" value="TreeGrafter"/>
</dbReference>
<dbReference type="GO" id="GO:0099044">
    <property type="term" value="P:vesicle tethering to endoplasmic reticulum"/>
    <property type="evidence" value="ECO:0007669"/>
    <property type="project" value="TreeGrafter"/>
</dbReference>
<evidence type="ECO:0000256" key="3">
    <source>
        <dbReference type="ARBA" id="ARBA00023136"/>
    </source>
</evidence>
<accession>A0A0L7L4X1</accession>
<evidence type="ECO:0000256" key="2">
    <source>
        <dbReference type="ARBA" id="ARBA00022692"/>
    </source>
</evidence>
<keyword evidence="3 4" id="KW-0472">Membrane</keyword>
<dbReference type="GO" id="GO:0005765">
    <property type="term" value="C:lysosomal membrane"/>
    <property type="evidence" value="ECO:0007669"/>
    <property type="project" value="TreeGrafter"/>
</dbReference>
<dbReference type="EMBL" id="JTDY01002887">
    <property type="protein sequence ID" value="KOB70538.1"/>
    <property type="molecule type" value="Genomic_DNA"/>
</dbReference>
<dbReference type="STRING" id="104452.A0A0L7L4X1"/>
<keyword evidence="2 4" id="KW-0812">Transmembrane</keyword>